<dbReference type="OMA" id="GISCHIK"/>
<protein>
    <recommendedName>
        <fullName evidence="5">PARP catalytic domain-containing protein</fullName>
    </recommendedName>
</protein>
<evidence type="ECO:0000313" key="4">
    <source>
        <dbReference type="Proteomes" id="UP000683925"/>
    </source>
</evidence>
<comment type="caution">
    <text evidence="3">The sequence shown here is derived from an EMBL/GenBank/DDBJ whole genome shotgun (WGS) entry which is preliminary data.</text>
</comment>
<keyword evidence="2" id="KW-1133">Transmembrane helix</keyword>
<evidence type="ECO:0000256" key="2">
    <source>
        <dbReference type="SAM" id="Phobius"/>
    </source>
</evidence>
<evidence type="ECO:0000313" key="3">
    <source>
        <dbReference type="EMBL" id="CAD8209587.1"/>
    </source>
</evidence>
<feature type="transmembrane region" description="Helical" evidence="2">
    <location>
        <begin position="6"/>
        <end position="25"/>
    </location>
</feature>
<dbReference type="Proteomes" id="UP000683925">
    <property type="component" value="Unassembled WGS sequence"/>
</dbReference>
<dbReference type="OrthoDB" id="9970338at2759"/>
<keyword evidence="4" id="KW-1185">Reference proteome</keyword>
<keyword evidence="2" id="KW-0812">Transmembrane</keyword>
<dbReference type="PANTHER" id="PTHR36649">
    <property type="entry name" value="UBIQUITIN-LIKE DOMAIN-CONTAINING PROTEIN"/>
    <property type="match status" value="1"/>
</dbReference>
<keyword evidence="2" id="KW-0472">Membrane</keyword>
<name>A0A8S1Y9H3_PAROT</name>
<sequence>MHLLIYLGCTLLFVIVVAILIFIYCKRQKESRERLLDEDRAYWWQREEQSILLDEEKRIRKEQERKNQLEEEEEQKKKIKQQEEEQRKKIEQQEEEQKKIKQQEEDSKKKMKQQETIIKQHFQPICQQTSQQEEIRKKPIQQQIQILNQEISKLDNNYNLTNNQKQYYKIKQGKVKSIPHVKQNIETSNPELALFVLKEQLLRDQNRELLTTSQEYSFGFGSIIGALGSDQACFKVRNTNLDYDKIVNDNQLLQQHLLEFKQKLSSSLNIPIDQVEILGVSKGSFEISFNITGNDPDSIQQQIKNNPNAKKFLNEYCNGKVEYLKYFDQASKSAKGVTLSFDDFNPSHNMSWEGFKEKEQRGPAQHRYDYYFPRGCYGFGLNVKKYGNDDWLKMDGNQGEWRILYHGTKQDAVNSITKTGLRAGYGQKHEDDQCKDENGKDVMVGEGIYFSDKYTVCIEDNYQLKYAQYTQVCNKQFAVIFMSRVDPKKVRQSSSMKKDNYFVVNESKYVRPYRILLHEKQ</sequence>
<feature type="region of interest" description="Disordered" evidence="1">
    <location>
        <begin position="90"/>
        <end position="114"/>
    </location>
</feature>
<dbReference type="PANTHER" id="PTHR36649:SF28">
    <property type="entry name" value="UBIQUITIN-LIKE DOMAIN-CONTAINING PROTEIN"/>
    <property type="match status" value="1"/>
</dbReference>
<reference evidence="3" key="1">
    <citation type="submission" date="2021-01" db="EMBL/GenBank/DDBJ databases">
        <authorList>
            <consortium name="Genoscope - CEA"/>
            <person name="William W."/>
        </authorList>
    </citation>
    <scope>NUCLEOTIDE SEQUENCE</scope>
</reference>
<proteinExistence type="predicted"/>
<evidence type="ECO:0008006" key="5">
    <source>
        <dbReference type="Google" id="ProtNLM"/>
    </source>
</evidence>
<gene>
    <name evidence="3" type="ORF">POCTA_138.1.T1470164</name>
</gene>
<evidence type="ECO:0000256" key="1">
    <source>
        <dbReference type="SAM" id="MobiDB-lite"/>
    </source>
</evidence>
<accession>A0A8S1Y9H3</accession>
<dbReference type="AlphaFoldDB" id="A0A8S1Y9H3"/>
<dbReference type="EMBL" id="CAJJDP010000149">
    <property type="protein sequence ID" value="CAD8209587.1"/>
    <property type="molecule type" value="Genomic_DNA"/>
</dbReference>
<organism evidence="3 4">
    <name type="scientific">Paramecium octaurelia</name>
    <dbReference type="NCBI Taxonomy" id="43137"/>
    <lineage>
        <taxon>Eukaryota</taxon>
        <taxon>Sar</taxon>
        <taxon>Alveolata</taxon>
        <taxon>Ciliophora</taxon>
        <taxon>Intramacronucleata</taxon>
        <taxon>Oligohymenophorea</taxon>
        <taxon>Peniculida</taxon>
        <taxon>Parameciidae</taxon>
        <taxon>Paramecium</taxon>
    </lineage>
</organism>
<feature type="compositionally biased region" description="Basic and acidic residues" evidence="1">
    <location>
        <begin position="90"/>
        <end position="108"/>
    </location>
</feature>